<comment type="caution">
    <text evidence="8">The sequence shown here is derived from an EMBL/GenBank/DDBJ whole genome shotgun (WGS) entry which is preliminary data.</text>
</comment>
<evidence type="ECO:0000313" key="8">
    <source>
        <dbReference type="EMBL" id="KAK5050486.1"/>
    </source>
</evidence>
<keyword evidence="2" id="KW-0597">Phosphoprotein</keyword>
<name>A0AAV9N657_9EURO</name>
<protein>
    <recommendedName>
        <fullName evidence="10">J domain-containing protein</fullName>
    </recommendedName>
</protein>
<evidence type="ECO:0000256" key="6">
    <source>
        <dbReference type="SAM" id="Coils"/>
    </source>
</evidence>
<feature type="compositionally biased region" description="Basic and acidic residues" evidence="7">
    <location>
        <begin position="32"/>
        <end position="57"/>
    </location>
</feature>
<feature type="compositionally biased region" description="Basic residues" evidence="7">
    <location>
        <begin position="58"/>
        <end position="68"/>
    </location>
</feature>
<evidence type="ECO:0000256" key="2">
    <source>
        <dbReference type="ARBA" id="ARBA00022553"/>
    </source>
</evidence>
<dbReference type="AlphaFoldDB" id="A0AAV9N657"/>
<dbReference type="GO" id="GO:0043124">
    <property type="term" value="P:negative regulation of canonical NF-kappaB signal transduction"/>
    <property type="evidence" value="ECO:0007669"/>
    <property type="project" value="InterPro"/>
</dbReference>
<gene>
    <name evidence="8" type="ORF">LTR84_003767</name>
</gene>
<keyword evidence="5" id="KW-0539">Nucleus</keyword>
<feature type="compositionally biased region" description="Basic residues" evidence="7">
    <location>
        <begin position="22"/>
        <end position="31"/>
    </location>
</feature>
<keyword evidence="3" id="KW-0677">Repeat</keyword>
<evidence type="ECO:0000313" key="9">
    <source>
        <dbReference type="Proteomes" id="UP001358417"/>
    </source>
</evidence>
<evidence type="ECO:0008006" key="10">
    <source>
        <dbReference type="Google" id="ProtNLM"/>
    </source>
</evidence>
<dbReference type="PANTHER" id="PTHR15263">
    <property type="entry name" value="I-KAPPA-B-LIKE PROTEIN IKBL"/>
    <property type="match status" value="1"/>
</dbReference>
<evidence type="ECO:0000256" key="7">
    <source>
        <dbReference type="SAM" id="MobiDB-lite"/>
    </source>
</evidence>
<dbReference type="InterPro" id="IPR038753">
    <property type="entry name" value="NFKBIL1"/>
</dbReference>
<dbReference type="RefSeq" id="XP_064705072.1">
    <property type="nucleotide sequence ID" value="XM_064847351.1"/>
</dbReference>
<evidence type="ECO:0000256" key="4">
    <source>
        <dbReference type="ARBA" id="ARBA00023043"/>
    </source>
</evidence>
<dbReference type="PANTHER" id="PTHR15263:SF1">
    <property type="entry name" value="NF-KAPPA-B INHIBITOR-LIKE PROTEIN 1"/>
    <property type="match status" value="1"/>
</dbReference>
<feature type="region of interest" description="Disordered" evidence="7">
    <location>
        <begin position="1"/>
        <end position="90"/>
    </location>
</feature>
<dbReference type="EMBL" id="JAVRRD010000017">
    <property type="protein sequence ID" value="KAK5050486.1"/>
    <property type="molecule type" value="Genomic_DNA"/>
</dbReference>
<organism evidence="8 9">
    <name type="scientific">Exophiala bonariae</name>
    <dbReference type="NCBI Taxonomy" id="1690606"/>
    <lineage>
        <taxon>Eukaryota</taxon>
        <taxon>Fungi</taxon>
        <taxon>Dikarya</taxon>
        <taxon>Ascomycota</taxon>
        <taxon>Pezizomycotina</taxon>
        <taxon>Eurotiomycetes</taxon>
        <taxon>Chaetothyriomycetidae</taxon>
        <taxon>Chaetothyriales</taxon>
        <taxon>Herpotrichiellaceae</taxon>
        <taxon>Exophiala</taxon>
    </lineage>
</organism>
<feature type="region of interest" description="Disordered" evidence="7">
    <location>
        <begin position="157"/>
        <end position="186"/>
    </location>
</feature>
<keyword evidence="9" id="KW-1185">Reference proteome</keyword>
<sequence length="340" mass="40948">MSDRGSAPPDPPQTETRERNERHSKRFRFKSKRDPHGDPEQARNSRKREGRDEDFAQRHRKRHKSSRHHKDEQRTFQHSTTRLPPEQAFRESLFDALGDDEGAAFWEGVYGQPIHTYPDTYRDDETGELEHMTDEEYAQFVRRKMWEKSWEGIEAAKEEKRREREKEKQERRAEEARRSTREQKTDDHDIFDAHIEASLRRGQRRKDRKRWQELWQDYLRRWDELRQLAQDRLQKEEDDKEQLFLRNKIAWPVESGSRKDIERGGIERFVRNGIGYSDSKEDESVAFANAIKIERVRWHPDKIQQRYGSLEIDEGTLKGVTAVFQSFDTIWNDLRTRANL</sequence>
<dbReference type="Proteomes" id="UP001358417">
    <property type="component" value="Unassembled WGS sequence"/>
</dbReference>
<proteinExistence type="predicted"/>
<dbReference type="GeneID" id="89971950"/>
<comment type="subcellular location">
    <subcellularLocation>
        <location evidence="1">Nucleus</location>
    </subcellularLocation>
</comment>
<feature type="coiled-coil region" evidence="6">
    <location>
        <begin position="219"/>
        <end position="246"/>
    </location>
</feature>
<evidence type="ECO:0000256" key="1">
    <source>
        <dbReference type="ARBA" id="ARBA00004123"/>
    </source>
</evidence>
<reference evidence="8 9" key="1">
    <citation type="submission" date="2023-08" db="EMBL/GenBank/DDBJ databases">
        <title>Black Yeasts Isolated from many extreme environments.</title>
        <authorList>
            <person name="Coleine C."/>
            <person name="Stajich J.E."/>
            <person name="Selbmann L."/>
        </authorList>
    </citation>
    <scope>NUCLEOTIDE SEQUENCE [LARGE SCALE GENOMIC DNA]</scope>
    <source>
        <strain evidence="8 9">CCFEE 5792</strain>
    </source>
</reference>
<dbReference type="GO" id="GO:0005634">
    <property type="term" value="C:nucleus"/>
    <property type="evidence" value="ECO:0007669"/>
    <property type="project" value="UniProtKB-SubCell"/>
</dbReference>
<evidence type="ECO:0000256" key="3">
    <source>
        <dbReference type="ARBA" id="ARBA00022737"/>
    </source>
</evidence>
<accession>A0AAV9N657</accession>
<keyword evidence="6" id="KW-0175">Coiled coil</keyword>
<keyword evidence="4" id="KW-0040">ANK repeat</keyword>
<evidence type="ECO:0000256" key="5">
    <source>
        <dbReference type="ARBA" id="ARBA00023242"/>
    </source>
</evidence>